<dbReference type="OrthoDB" id="1600564at2759"/>
<dbReference type="InterPro" id="IPR036514">
    <property type="entry name" value="SGNH_hydro_sf"/>
</dbReference>
<evidence type="ECO:0000313" key="3">
    <source>
        <dbReference type="Proteomes" id="UP000585474"/>
    </source>
</evidence>
<name>A0A7J0ES03_9ERIC</name>
<evidence type="ECO:0008006" key="4">
    <source>
        <dbReference type="Google" id="ProtNLM"/>
    </source>
</evidence>
<evidence type="ECO:0000313" key="2">
    <source>
        <dbReference type="EMBL" id="GFY88996.1"/>
    </source>
</evidence>
<reference evidence="2 3" key="1">
    <citation type="submission" date="2019-07" db="EMBL/GenBank/DDBJ databases">
        <title>De Novo Assembly of kiwifruit Actinidia rufa.</title>
        <authorList>
            <person name="Sugita-Konishi S."/>
            <person name="Sato K."/>
            <person name="Mori E."/>
            <person name="Abe Y."/>
            <person name="Kisaki G."/>
            <person name="Hamano K."/>
            <person name="Suezawa K."/>
            <person name="Otani M."/>
            <person name="Fukuda T."/>
            <person name="Manabe T."/>
            <person name="Gomi K."/>
            <person name="Tabuchi M."/>
            <person name="Akimitsu K."/>
            <person name="Kataoka I."/>
        </authorList>
    </citation>
    <scope>NUCLEOTIDE SEQUENCE [LARGE SCALE GENOMIC DNA]</scope>
    <source>
        <strain evidence="3">cv. Fuchu</strain>
    </source>
</reference>
<evidence type="ECO:0000256" key="1">
    <source>
        <dbReference type="ARBA" id="ARBA00008668"/>
    </source>
</evidence>
<dbReference type="EMBL" id="BJWL01000006">
    <property type="protein sequence ID" value="GFY88996.1"/>
    <property type="molecule type" value="Genomic_DNA"/>
</dbReference>
<sequence>MCHFDQIYQLGDSISDSGNLIRETPIGAATPFTKLPYGEIFFSKSTGSCSNGVLMIDYFALAAGLPFHNPYKNNDANFRQWCKFCRCRLHCFTGGGSSRKEHFNHDCVEKLKNSLFMVGEIGGNDYNYALFQGKNMEEDLMLDLLRKHAVKLEGTTISVSPGCVEHQGLNLSEP</sequence>
<keyword evidence="3" id="KW-1185">Reference proteome</keyword>
<dbReference type="Gene3D" id="3.40.50.1110">
    <property type="entry name" value="SGNH hydrolase"/>
    <property type="match status" value="1"/>
</dbReference>
<dbReference type="PANTHER" id="PTHR22835">
    <property type="entry name" value="ZINC FINGER FYVE DOMAIN CONTAINING PROTEIN"/>
    <property type="match status" value="1"/>
</dbReference>
<dbReference type="PANTHER" id="PTHR22835:SF517">
    <property type="entry name" value="GDSL-LIKE LIPASE_ACYLHYDROLASE FAMILY PROTEIN, EXPRESSED"/>
    <property type="match status" value="1"/>
</dbReference>
<dbReference type="Proteomes" id="UP000585474">
    <property type="component" value="Unassembled WGS sequence"/>
</dbReference>
<comment type="similarity">
    <text evidence="1">Belongs to the 'GDSL' lipolytic enzyme family.</text>
</comment>
<organism evidence="2 3">
    <name type="scientific">Actinidia rufa</name>
    <dbReference type="NCBI Taxonomy" id="165716"/>
    <lineage>
        <taxon>Eukaryota</taxon>
        <taxon>Viridiplantae</taxon>
        <taxon>Streptophyta</taxon>
        <taxon>Embryophyta</taxon>
        <taxon>Tracheophyta</taxon>
        <taxon>Spermatophyta</taxon>
        <taxon>Magnoliopsida</taxon>
        <taxon>eudicotyledons</taxon>
        <taxon>Gunneridae</taxon>
        <taxon>Pentapetalae</taxon>
        <taxon>asterids</taxon>
        <taxon>Ericales</taxon>
        <taxon>Actinidiaceae</taxon>
        <taxon>Actinidia</taxon>
    </lineage>
</organism>
<comment type="caution">
    <text evidence="2">The sequence shown here is derived from an EMBL/GenBank/DDBJ whole genome shotgun (WGS) entry which is preliminary data.</text>
</comment>
<gene>
    <name evidence="2" type="ORF">Acr_06g0009360</name>
</gene>
<proteinExistence type="inferred from homology"/>
<protein>
    <recommendedName>
        <fullName evidence="4">GDSL-like Lipase/Acylhydrolase superfamily protein</fullName>
    </recommendedName>
</protein>
<dbReference type="AlphaFoldDB" id="A0A7J0ES03"/>
<accession>A0A7J0ES03</accession>